<reference evidence="2 3" key="1">
    <citation type="submission" date="2014-03" db="EMBL/GenBank/DDBJ databases">
        <title>Bradyrhizobium valentinum sp. nov., isolated from effective nodules of Lupinus mariae-josephae, a lupine endemic of basic-lime soils in Eastern Spain.</title>
        <authorList>
            <person name="Duran D."/>
            <person name="Rey L."/>
            <person name="Navarro A."/>
            <person name="Busquets A."/>
            <person name="Imperial J."/>
            <person name="Ruiz-Argueso T."/>
        </authorList>
    </citation>
    <scope>NUCLEOTIDE SEQUENCE [LARGE SCALE GENOMIC DNA]</scope>
    <source>
        <strain evidence="2 3">LmjM3</strain>
    </source>
</reference>
<keyword evidence="1" id="KW-0812">Transmembrane</keyword>
<accession>A0A0R3LJ11</accession>
<sequence>MRDHFAVEGSKALLVASTPTIVCAICSASLAYKERPQWLRFAVLAVLADVGSIVTLRAVRAQQLAWTSDSRIRNGPLATRGNSRQVLLRP</sequence>
<comment type="caution">
    <text evidence="2">The sequence shown here is derived from an EMBL/GenBank/DDBJ whole genome shotgun (WGS) entry which is preliminary data.</text>
</comment>
<feature type="transmembrane region" description="Helical" evidence="1">
    <location>
        <begin position="38"/>
        <end position="59"/>
    </location>
</feature>
<dbReference type="AlphaFoldDB" id="A0A0R3LJ11"/>
<keyword evidence="1" id="KW-0472">Membrane</keyword>
<protein>
    <submittedName>
        <fullName evidence="2">Uncharacterized protein</fullName>
    </submittedName>
</protein>
<keyword evidence="3" id="KW-1185">Reference proteome</keyword>
<dbReference type="Proteomes" id="UP000051913">
    <property type="component" value="Unassembled WGS sequence"/>
</dbReference>
<gene>
    <name evidence="2" type="ORF">CP49_07005</name>
</gene>
<dbReference type="RefSeq" id="WP_057850742.1">
    <property type="nucleotide sequence ID" value="NZ_LLXX01000090.1"/>
</dbReference>
<feature type="transmembrane region" description="Helical" evidence="1">
    <location>
        <begin position="12"/>
        <end position="32"/>
    </location>
</feature>
<evidence type="ECO:0000313" key="3">
    <source>
        <dbReference type="Proteomes" id="UP000051913"/>
    </source>
</evidence>
<keyword evidence="1" id="KW-1133">Transmembrane helix</keyword>
<dbReference type="OrthoDB" id="8242789at2"/>
<dbReference type="EMBL" id="LLXX01000090">
    <property type="protein sequence ID" value="KRR07770.1"/>
    <property type="molecule type" value="Genomic_DNA"/>
</dbReference>
<organism evidence="2 3">
    <name type="scientific">Bradyrhizobium valentinum</name>
    <dbReference type="NCBI Taxonomy" id="1518501"/>
    <lineage>
        <taxon>Bacteria</taxon>
        <taxon>Pseudomonadati</taxon>
        <taxon>Pseudomonadota</taxon>
        <taxon>Alphaproteobacteria</taxon>
        <taxon>Hyphomicrobiales</taxon>
        <taxon>Nitrobacteraceae</taxon>
        <taxon>Bradyrhizobium</taxon>
    </lineage>
</organism>
<name>A0A0R3LJ11_9BRAD</name>
<evidence type="ECO:0000313" key="2">
    <source>
        <dbReference type="EMBL" id="KRR07770.1"/>
    </source>
</evidence>
<proteinExistence type="predicted"/>
<evidence type="ECO:0000256" key="1">
    <source>
        <dbReference type="SAM" id="Phobius"/>
    </source>
</evidence>